<comment type="caution">
    <text evidence="1">The sequence shown here is derived from an EMBL/GenBank/DDBJ whole genome shotgun (WGS) entry which is preliminary data.</text>
</comment>
<proteinExistence type="predicted"/>
<evidence type="ECO:0000313" key="2">
    <source>
        <dbReference type="Proteomes" id="UP000612899"/>
    </source>
</evidence>
<dbReference type="Proteomes" id="UP000612899">
    <property type="component" value="Unassembled WGS sequence"/>
</dbReference>
<gene>
    <name evidence="1" type="ORF">Rhe02_91730</name>
</gene>
<reference evidence="1" key="1">
    <citation type="submission" date="2021-01" db="EMBL/GenBank/DDBJ databases">
        <title>Whole genome shotgun sequence of Rhizocola hellebori NBRC 109834.</title>
        <authorList>
            <person name="Komaki H."/>
            <person name="Tamura T."/>
        </authorList>
    </citation>
    <scope>NUCLEOTIDE SEQUENCE</scope>
    <source>
        <strain evidence="1">NBRC 109834</strain>
    </source>
</reference>
<dbReference type="SUPFAM" id="SSF54197">
    <property type="entry name" value="HIT-like"/>
    <property type="match status" value="1"/>
</dbReference>
<protein>
    <recommendedName>
        <fullName evidence="3">HIT domain-containing protein</fullName>
    </recommendedName>
</protein>
<evidence type="ECO:0008006" key="3">
    <source>
        <dbReference type="Google" id="ProtNLM"/>
    </source>
</evidence>
<keyword evidence="2" id="KW-1185">Reference proteome</keyword>
<accession>A0A8J3QL62</accession>
<dbReference type="AlphaFoldDB" id="A0A8J3QL62"/>
<dbReference type="RefSeq" id="WP_203914826.1">
    <property type="nucleotide sequence ID" value="NZ_BONY01000119.1"/>
</dbReference>
<sequence>MTFPFAEPLIPVPAGPRVIPEPPRRGEPGGDTCGVCNRDDHIWADDHWGVYNPVGCSLPGTVWVASRMHVDSFSDLPVQLQGELGGLIAKVERAILTLEDIARVHLYRWGDGGSHFHFWLMPRPLGMLEASKHFLPIWEEQMPPVPQEEIEAVGKRIGAHLRDAG</sequence>
<organism evidence="1 2">
    <name type="scientific">Rhizocola hellebori</name>
    <dbReference type="NCBI Taxonomy" id="1392758"/>
    <lineage>
        <taxon>Bacteria</taxon>
        <taxon>Bacillati</taxon>
        <taxon>Actinomycetota</taxon>
        <taxon>Actinomycetes</taxon>
        <taxon>Micromonosporales</taxon>
        <taxon>Micromonosporaceae</taxon>
        <taxon>Rhizocola</taxon>
    </lineage>
</organism>
<name>A0A8J3QL62_9ACTN</name>
<dbReference type="EMBL" id="BONY01000119">
    <property type="protein sequence ID" value="GIH11106.1"/>
    <property type="molecule type" value="Genomic_DNA"/>
</dbReference>
<dbReference type="InterPro" id="IPR036265">
    <property type="entry name" value="HIT-like_sf"/>
</dbReference>
<evidence type="ECO:0000313" key="1">
    <source>
        <dbReference type="EMBL" id="GIH11106.1"/>
    </source>
</evidence>
<dbReference type="Gene3D" id="3.30.428.10">
    <property type="entry name" value="HIT-like"/>
    <property type="match status" value="1"/>
</dbReference>